<accession>A0A409WB75</accession>
<name>A0A409WB75_9AGAR</name>
<protein>
    <submittedName>
        <fullName evidence="2">Uncharacterized protein</fullName>
    </submittedName>
</protein>
<feature type="region of interest" description="Disordered" evidence="1">
    <location>
        <begin position="498"/>
        <end position="611"/>
    </location>
</feature>
<feature type="compositionally biased region" description="Polar residues" evidence="1">
    <location>
        <begin position="555"/>
        <end position="575"/>
    </location>
</feature>
<evidence type="ECO:0000313" key="2">
    <source>
        <dbReference type="EMBL" id="PPQ75762.1"/>
    </source>
</evidence>
<proteinExistence type="predicted"/>
<evidence type="ECO:0000313" key="3">
    <source>
        <dbReference type="Proteomes" id="UP000284706"/>
    </source>
</evidence>
<dbReference type="InParanoid" id="A0A409WB75"/>
<feature type="compositionally biased region" description="Basic and acidic residues" evidence="1">
    <location>
        <begin position="602"/>
        <end position="611"/>
    </location>
</feature>
<keyword evidence="3" id="KW-1185">Reference proteome</keyword>
<sequence length="611" mass="67617">MSNFSGAQGPAPLWKGSRNIVDYPADGIILITEARRLYMLNIVTWNYYFAHSSERQKQRKEAANCYKEACRTFDDLTSIECDDAVVDITSNLPDLEIVAFYDEMTDRIRRFLGLVAYHELELFKRFGSPGFRRNPELQKFIQDLQSTLEFTRDDGGPIGSGRLACWGFLFMFLNDVDGLAFDPYQNLRIDIDVNLLNTHLAAFCLTQAHGALDDLSDGFLWPRIGKNYLAKFKELKERIENTNDAFSRPEAADTWDLWWTHAFNEFRPSDADPVVSTQHIAGIFSDVGNKETFDQVTTPQTFTSDLPPATMSVPDTSTTDISSQLHQSRDQEATQSSSTSHHFSTTSDQISHPVDQVYMSGPSISTFVGTGYAYQTPHGLTTGEANQVDTLQHLYTERSTSISSLANAVVDLQASGQAFGWHGTAPVQQQSANWSAVSALSAHNHQIAASEPDLNASSDMASSVYGIGQAASEPGGTYSFTPSFRQFTIPDIGFDTSGTMAVAGPTSTLQPPRQTAPPTSQLAQQPMIPGATPQGLPDHQHPSQTVEEPSHDENQPSTSRTSQQLPPTPSTSQAVTVPGQKKNRGRPRKTEKPPLPFQELRWQLDRRPDRQ</sequence>
<reference evidence="2 3" key="1">
    <citation type="journal article" date="2018" name="Evol. Lett.">
        <title>Horizontal gene cluster transfer increased hallucinogenic mushroom diversity.</title>
        <authorList>
            <person name="Reynolds H.T."/>
            <person name="Vijayakumar V."/>
            <person name="Gluck-Thaler E."/>
            <person name="Korotkin H.B."/>
            <person name="Matheny P.B."/>
            <person name="Slot J.C."/>
        </authorList>
    </citation>
    <scope>NUCLEOTIDE SEQUENCE [LARGE SCALE GENOMIC DNA]</scope>
    <source>
        <strain evidence="2 3">SRW20</strain>
    </source>
</reference>
<dbReference type="AlphaFoldDB" id="A0A409WB75"/>
<gene>
    <name evidence="2" type="ORF">CVT26_000702</name>
</gene>
<feature type="region of interest" description="Disordered" evidence="1">
    <location>
        <begin position="299"/>
        <end position="351"/>
    </location>
</feature>
<feature type="compositionally biased region" description="Polar residues" evidence="1">
    <location>
        <begin position="505"/>
        <end position="524"/>
    </location>
</feature>
<evidence type="ECO:0000256" key="1">
    <source>
        <dbReference type="SAM" id="MobiDB-lite"/>
    </source>
</evidence>
<comment type="caution">
    <text evidence="2">The sequence shown here is derived from an EMBL/GenBank/DDBJ whole genome shotgun (WGS) entry which is preliminary data.</text>
</comment>
<organism evidence="2 3">
    <name type="scientific">Gymnopilus dilepis</name>
    <dbReference type="NCBI Taxonomy" id="231916"/>
    <lineage>
        <taxon>Eukaryota</taxon>
        <taxon>Fungi</taxon>
        <taxon>Dikarya</taxon>
        <taxon>Basidiomycota</taxon>
        <taxon>Agaricomycotina</taxon>
        <taxon>Agaricomycetes</taxon>
        <taxon>Agaricomycetidae</taxon>
        <taxon>Agaricales</taxon>
        <taxon>Agaricineae</taxon>
        <taxon>Hymenogastraceae</taxon>
        <taxon>Gymnopilus</taxon>
    </lineage>
</organism>
<feature type="compositionally biased region" description="Polar residues" evidence="1">
    <location>
        <begin position="313"/>
        <end position="326"/>
    </location>
</feature>
<dbReference type="Proteomes" id="UP000284706">
    <property type="component" value="Unassembled WGS sequence"/>
</dbReference>
<dbReference type="EMBL" id="NHYE01005230">
    <property type="protein sequence ID" value="PPQ75762.1"/>
    <property type="molecule type" value="Genomic_DNA"/>
</dbReference>
<feature type="compositionally biased region" description="Low complexity" evidence="1">
    <location>
        <begin position="334"/>
        <end position="347"/>
    </location>
</feature>